<reference evidence="1 2" key="1">
    <citation type="journal article" date="2008" name="BMC Genomics">
        <title>Genome sequence and rapid evolution of the rice pathogen Xanthomonas oryzae pv. oryzae PXO99A.</title>
        <authorList>
            <person name="Salzberg S.L."/>
            <person name="Sommer D.D."/>
            <person name="Schatz M.C."/>
            <person name="Phillippy A.M."/>
            <person name="Rabinowicz P.D."/>
            <person name="Tsuge S."/>
            <person name="Furutani A."/>
            <person name="Ochiai H."/>
            <person name="Delcher A.L."/>
            <person name="Kelley D."/>
            <person name="Madupu R."/>
            <person name="Puiu D."/>
            <person name="Radune D."/>
            <person name="Shumway M."/>
            <person name="Trapnell C."/>
            <person name="Aparna G."/>
            <person name="Jha G."/>
            <person name="Pandey A."/>
            <person name="Patil P.B."/>
            <person name="Ishihara H."/>
            <person name="Meyer D.F."/>
            <person name="Szurek B."/>
            <person name="Verdier V."/>
            <person name="Koebnik R."/>
            <person name="Dow J.M."/>
            <person name="Ryan R.P."/>
            <person name="Hirata H."/>
            <person name="Tsuyumu S."/>
            <person name="Won Lee S."/>
            <person name="Seo Y.S."/>
            <person name="Sriariyanum M."/>
            <person name="Ronald P.C."/>
            <person name="Sonti R.V."/>
            <person name="Van Sluys M.A."/>
            <person name="Leach J.E."/>
            <person name="White F.F."/>
            <person name="Bogdanove A.J."/>
        </authorList>
    </citation>
    <scope>NUCLEOTIDE SEQUENCE [LARGE SCALE GENOMIC DNA]</scope>
    <source>
        <strain evidence="1 2">PXO99A</strain>
    </source>
</reference>
<dbReference type="AlphaFoldDB" id="A0A0K0GLH2"/>
<dbReference type="Proteomes" id="UP000001740">
    <property type="component" value="Chromosome"/>
</dbReference>
<gene>
    <name evidence="1" type="ordered locus">PXO_01206</name>
</gene>
<name>A0A0K0GLH2_XANOP</name>
<evidence type="ECO:0000313" key="1">
    <source>
        <dbReference type="EMBL" id="ACD59484.1"/>
    </source>
</evidence>
<dbReference type="EMBL" id="CP000967">
    <property type="protein sequence ID" value="ACD59484.1"/>
    <property type="molecule type" value="Genomic_DNA"/>
</dbReference>
<organism evidence="1 2">
    <name type="scientific">Xanthomonas oryzae pv. oryzae (strain PXO99A)</name>
    <dbReference type="NCBI Taxonomy" id="360094"/>
    <lineage>
        <taxon>Bacteria</taxon>
        <taxon>Pseudomonadati</taxon>
        <taxon>Pseudomonadota</taxon>
        <taxon>Gammaproteobacteria</taxon>
        <taxon>Lysobacterales</taxon>
        <taxon>Lysobacteraceae</taxon>
        <taxon>Xanthomonas</taxon>
    </lineage>
</organism>
<evidence type="ECO:0000313" key="2">
    <source>
        <dbReference type="Proteomes" id="UP000001740"/>
    </source>
</evidence>
<accession>A0A0K0GLH2</accession>
<dbReference type="KEGG" id="xop:PXO_01206"/>
<dbReference type="HOGENOM" id="CLU_3190702_0_0_6"/>
<protein>
    <submittedName>
        <fullName evidence="1">Uncharacterized protein</fullName>
    </submittedName>
</protein>
<sequence length="46" mass="4914">MPAALPAAARDADFAAQAGRYIAPRPRSPVAVPASCNLRSDNAYWR</sequence>
<proteinExistence type="predicted"/>